<comment type="caution">
    <text evidence="1">The sequence shown here is derived from an EMBL/GenBank/DDBJ whole genome shotgun (WGS) entry which is preliminary data.</text>
</comment>
<dbReference type="EMBL" id="LXQA010573522">
    <property type="protein sequence ID" value="MCI60000.1"/>
    <property type="molecule type" value="Genomic_DNA"/>
</dbReference>
<sequence length="43" mass="4653">MLFKIQGLGWGIPFKDSNTAAACIYHLMDGEELPLSVNSDAAK</sequence>
<organism evidence="1 2">
    <name type="scientific">Trifolium medium</name>
    <dbReference type="NCBI Taxonomy" id="97028"/>
    <lineage>
        <taxon>Eukaryota</taxon>
        <taxon>Viridiplantae</taxon>
        <taxon>Streptophyta</taxon>
        <taxon>Embryophyta</taxon>
        <taxon>Tracheophyta</taxon>
        <taxon>Spermatophyta</taxon>
        <taxon>Magnoliopsida</taxon>
        <taxon>eudicotyledons</taxon>
        <taxon>Gunneridae</taxon>
        <taxon>Pentapetalae</taxon>
        <taxon>rosids</taxon>
        <taxon>fabids</taxon>
        <taxon>Fabales</taxon>
        <taxon>Fabaceae</taxon>
        <taxon>Papilionoideae</taxon>
        <taxon>50 kb inversion clade</taxon>
        <taxon>NPAAA clade</taxon>
        <taxon>Hologalegina</taxon>
        <taxon>IRL clade</taxon>
        <taxon>Trifolieae</taxon>
        <taxon>Trifolium</taxon>
    </lineage>
</organism>
<evidence type="ECO:0000313" key="1">
    <source>
        <dbReference type="EMBL" id="MCI60000.1"/>
    </source>
</evidence>
<feature type="non-terminal residue" evidence="1">
    <location>
        <position position="43"/>
    </location>
</feature>
<accession>A0A392TIF9</accession>
<evidence type="ECO:0000313" key="2">
    <source>
        <dbReference type="Proteomes" id="UP000265520"/>
    </source>
</evidence>
<keyword evidence="2" id="KW-1185">Reference proteome</keyword>
<proteinExistence type="predicted"/>
<name>A0A392TIF9_9FABA</name>
<reference evidence="1 2" key="1">
    <citation type="journal article" date="2018" name="Front. Plant Sci.">
        <title>Red Clover (Trifolium pratense) and Zigzag Clover (T. medium) - A Picture of Genomic Similarities and Differences.</title>
        <authorList>
            <person name="Dluhosova J."/>
            <person name="Istvanek J."/>
            <person name="Nedelnik J."/>
            <person name="Repkova J."/>
        </authorList>
    </citation>
    <scope>NUCLEOTIDE SEQUENCE [LARGE SCALE GENOMIC DNA]</scope>
    <source>
        <strain evidence="2">cv. 10/8</strain>
        <tissue evidence="1">Leaf</tissue>
    </source>
</reference>
<dbReference type="AlphaFoldDB" id="A0A392TIF9"/>
<protein>
    <submittedName>
        <fullName evidence="1">Uncharacterized protein</fullName>
    </submittedName>
</protein>
<dbReference type="Proteomes" id="UP000265520">
    <property type="component" value="Unassembled WGS sequence"/>
</dbReference>